<dbReference type="Pfam" id="PF21761">
    <property type="entry name" value="RedAm-like_C"/>
    <property type="match status" value="1"/>
</dbReference>
<feature type="domain" description="NADPH-dependent reductive aminase-like C-terminal" evidence="4">
    <location>
        <begin position="164"/>
        <end position="289"/>
    </location>
</feature>
<dbReference type="InterPro" id="IPR006115">
    <property type="entry name" value="6PGDH_NADP-bd"/>
</dbReference>
<evidence type="ECO:0000256" key="1">
    <source>
        <dbReference type="ARBA" id="ARBA00009080"/>
    </source>
</evidence>
<dbReference type="InterPro" id="IPR015815">
    <property type="entry name" value="HIBADH-related"/>
</dbReference>
<dbReference type="GO" id="GO:0050661">
    <property type="term" value="F:NADP binding"/>
    <property type="evidence" value="ECO:0007669"/>
    <property type="project" value="InterPro"/>
</dbReference>
<dbReference type="InterPro" id="IPR051265">
    <property type="entry name" value="HIBADH-related_NP60_sf"/>
</dbReference>
<dbReference type="Gene3D" id="1.10.1040.10">
    <property type="entry name" value="N-(1-d-carboxylethyl)-l-norvaline Dehydrogenase, domain 2"/>
    <property type="match status" value="1"/>
</dbReference>
<comment type="similarity">
    <text evidence="1">Belongs to the HIBADH-related family.</text>
</comment>
<dbReference type="Proteomes" id="UP001139157">
    <property type="component" value="Unassembled WGS sequence"/>
</dbReference>
<evidence type="ECO:0000313" key="5">
    <source>
        <dbReference type="EMBL" id="MCM6777546.1"/>
    </source>
</evidence>
<dbReference type="PANTHER" id="PTHR43580:SF2">
    <property type="entry name" value="CYTOKINE-LIKE NUCLEAR FACTOR N-PAC"/>
    <property type="match status" value="1"/>
</dbReference>
<comment type="caution">
    <text evidence="5">The sequence shown here is derived from an EMBL/GenBank/DDBJ whole genome shotgun (WGS) entry which is preliminary data.</text>
</comment>
<dbReference type="PIRSF" id="PIRSF000103">
    <property type="entry name" value="HIBADH"/>
    <property type="match status" value="1"/>
</dbReference>
<keyword evidence="6" id="KW-1185">Reference proteome</keyword>
<protein>
    <submittedName>
        <fullName evidence="5">NAD(P)-binding domain-containing protein</fullName>
    </submittedName>
</protein>
<dbReference type="EMBL" id="JAMRXG010000015">
    <property type="protein sequence ID" value="MCM6777546.1"/>
    <property type="molecule type" value="Genomic_DNA"/>
</dbReference>
<dbReference type="InterPro" id="IPR013328">
    <property type="entry name" value="6PGD_dom2"/>
</dbReference>
<evidence type="ECO:0000256" key="2">
    <source>
        <dbReference type="ARBA" id="ARBA00023002"/>
    </source>
</evidence>
<dbReference type="AlphaFoldDB" id="A0A9X2EBY9"/>
<reference evidence="5" key="1">
    <citation type="submission" date="2022-06" db="EMBL/GenBank/DDBJ databases">
        <title>Novel species in genus nocardia.</title>
        <authorList>
            <person name="Li F."/>
        </authorList>
    </citation>
    <scope>NUCLEOTIDE SEQUENCE</scope>
    <source>
        <strain evidence="5">CDC141</strain>
    </source>
</reference>
<organism evidence="5 6">
    <name type="scientific">Nocardia pulmonis</name>
    <dbReference type="NCBI Taxonomy" id="2951408"/>
    <lineage>
        <taxon>Bacteria</taxon>
        <taxon>Bacillati</taxon>
        <taxon>Actinomycetota</taxon>
        <taxon>Actinomycetes</taxon>
        <taxon>Mycobacteriales</taxon>
        <taxon>Nocardiaceae</taxon>
        <taxon>Nocardia</taxon>
    </lineage>
</organism>
<dbReference type="PANTHER" id="PTHR43580">
    <property type="entry name" value="OXIDOREDUCTASE GLYR1-RELATED"/>
    <property type="match status" value="1"/>
</dbReference>
<dbReference type="InterPro" id="IPR048666">
    <property type="entry name" value="RedAm-like_C"/>
</dbReference>
<dbReference type="SUPFAM" id="SSF51735">
    <property type="entry name" value="NAD(P)-binding Rossmann-fold domains"/>
    <property type="match status" value="1"/>
</dbReference>
<proteinExistence type="inferred from homology"/>
<sequence length="292" mass="30334">MTTAHPTRLAVLGLGQLGTALAQAFLDGGHELAVWNRTPARADALIERGARRAESVVDAVGSAELIVTVVSDYAAAEQLLAPAADELRGRTIANLISGTPEQARALARWADERGIGYLDGAAMSGTTLIGKPEALFIFSGSEETFAAHRSTLSALGNAVHLGSDAGLAAMYDTALLGLIWGSLSGFYHGAALLGTEQVAARTFAKVAVGHLSFIARLFAEHAGQLDRGEFSDADGTIEVHVEAVNHLLETSRRQGIDTAVPELFAQLLQRGIASGRGDSGVAAVAESIRSGV</sequence>
<name>A0A9X2EBY9_9NOCA</name>
<dbReference type="Gene3D" id="3.40.50.720">
    <property type="entry name" value="NAD(P)-binding Rossmann-like Domain"/>
    <property type="match status" value="1"/>
</dbReference>
<dbReference type="InterPro" id="IPR036291">
    <property type="entry name" value="NAD(P)-bd_dom_sf"/>
</dbReference>
<keyword evidence="2" id="KW-0560">Oxidoreductase</keyword>
<dbReference type="GO" id="GO:0016491">
    <property type="term" value="F:oxidoreductase activity"/>
    <property type="evidence" value="ECO:0007669"/>
    <property type="project" value="UniProtKB-KW"/>
</dbReference>
<dbReference type="Pfam" id="PF03446">
    <property type="entry name" value="NAD_binding_2"/>
    <property type="match status" value="1"/>
</dbReference>
<accession>A0A9X2EBY9</accession>
<evidence type="ECO:0000313" key="6">
    <source>
        <dbReference type="Proteomes" id="UP001139157"/>
    </source>
</evidence>
<dbReference type="RefSeq" id="WP_251916791.1">
    <property type="nucleotide sequence ID" value="NZ_JAMRXG010000015.1"/>
</dbReference>
<evidence type="ECO:0000259" key="3">
    <source>
        <dbReference type="Pfam" id="PF03446"/>
    </source>
</evidence>
<gene>
    <name evidence="5" type="ORF">NDR86_29065</name>
</gene>
<evidence type="ECO:0000259" key="4">
    <source>
        <dbReference type="Pfam" id="PF21761"/>
    </source>
</evidence>
<feature type="domain" description="6-phosphogluconate dehydrogenase NADP-binding" evidence="3">
    <location>
        <begin position="9"/>
        <end position="160"/>
    </location>
</feature>